<evidence type="ECO:0000256" key="4">
    <source>
        <dbReference type="ARBA" id="ARBA00022723"/>
    </source>
</evidence>
<protein>
    <recommendedName>
        <fullName evidence="7">Radical SAM core domain-containing protein</fullName>
    </recommendedName>
</protein>
<evidence type="ECO:0000256" key="5">
    <source>
        <dbReference type="ARBA" id="ARBA00023004"/>
    </source>
</evidence>
<dbReference type="InterPro" id="IPR006638">
    <property type="entry name" value="Elp3/MiaA/NifB-like_rSAM"/>
</dbReference>
<dbReference type="InterPro" id="IPR007197">
    <property type="entry name" value="rSAM"/>
</dbReference>
<sequence length="305" mass="33488">MTERRYNAFSDELRRVFGCRVQRVSVDAGLTCPNRDGTTGLGGCIFCGGRGSGSFGIRPELGVADQLAHGMAYLSRRYGAGKFLAYFQPYSNTYAPVEQLRRLYDEALSVPGVAGLIVGTRPDCLPPEVIDLLAEYARSTYFWLELGMQTSHDRTLDLLNRGHDAASFLDAADRCRQRGIRLCAHVILGLPGETGADMLATAMMLTRAGIDGVKLHHLHVMKDTPLEAMYRRGAVGCLERDDYVGLVCDFLERLDPRTVVHRLVGDAPADHLVAPAWTLEKSAVLAAIDAEFIRRGTCQGARLSR</sequence>
<evidence type="ECO:0000256" key="3">
    <source>
        <dbReference type="ARBA" id="ARBA00022691"/>
    </source>
</evidence>
<evidence type="ECO:0000256" key="2">
    <source>
        <dbReference type="ARBA" id="ARBA00022485"/>
    </source>
</evidence>
<keyword evidence="2" id="KW-0004">4Fe-4S</keyword>
<dbReference type="PANTHER" id="PTHR11135">
    <property type="entry name" value="HISTONE ACETYLTRANSFERASE-RELATED"/>
    <property type="match status" value="1"/>
</dbReference>
<dbReference type="Proteomes" id="UP000031433">
    <property type="component" value="Unassembled WGS sequence"/>
</dbReference>
<dbReference type="AlphaFoldDB" id="A0A0C1R0M6"/>
<dbReference type="SFLD" id="SFLDG01086">
    <property type="entry name" value="elongater_protein-like"/>
    <property type="match status" value="1"/>
</dbReference>
<reference evidence="8 9" key="1">
    <citation type="submission" date="2015-01" db="EMBL/GenBank/DDBJ databases">
        <title>Genome sequence of the anaerobic bacterium Geobacter soli GSS01, a dissimilatory Fe(III) reducer from soil.</title>
        <authorList>
            <person name="Yang G."/>
            <person name="Zhou S."/>
        </authorList>
    </citation>
    <scope>NUCLEOTIDE SEQUENCE [LARGE SCALE GENOMIC DNA]</scope>
    <source>
        <strain evidence="8 9">GSS01</strain>
    </source>
</reference>
<evidence type="ECO:0000259" key="7">
    <source>
        <dbReference type="PROSITE" id="PS51918"/>
    </source>
</evidence>
<keyword evidence="5" id="KW-0408">Iron</keyword>
<feature type="domain" description="Radical SAM core" evidence="7">
    <location>
        <begin position="16"/>
        <end position="257"/>
    </location>
</feature>
<dbReference type="Pfam" id="PF04055">
    <property type="entry name" value="Radical_SAM"/>
    <property type="match status" value="1"/>
</dbReference>
<evidence type="ECO:0000313" key="8">
    <source>
        <dbReference type="EMBL" id="KIE44041.1"/>
    </source>
</evidence>
<dbReference type="SUPFAM" id="SSF102114">
    <property type="entry name" value="Radical SAM enzymes"/>
    <property type="match status" value="1"/>
</dbReference>
<accession>A0A0C1R0M6</accession>
<keyword evidence="4" id="KW-0479">Metal-binding</keyword>
<dbReference type="PROSITE" id="PS51918">
    <property type="entry name" value="RADICAL_SAM"/>
    <property type="match status" value="1"/>
</dbReference>
<keyword evidence="9" id="KW-1185">Reference proteome</keyword>
<dbReference type="Pfam" id="PF16199">
    <property type="entry name" value="Radical_SAM_C"/>
    <property type="match status" value="1"/>
</dbReference>
<evidence type="ECO:0000313" key="9">
    <source>
        <dbReference type="Proteomes" id="UP000031433"/>
    </source>
</evidence>
<dbReference type="GO" id="GO:0003824">
    <property type="term" value="F:catalytic activity"/>
    <property type="evidence" value="ECO:0007669"/>
    <property type="project" value="InterPro"/>
</dbReference>
<dbReference type="InterPro" id="IPR023404">
    <property type="entry name" value="rSAM_horseshoe"/>
</dbReference>
<name>A0A0C1R0M6_9BACT</name>
<keyword evidence="6" id="KW-0411">Iron-sulfur</keyword>
<gene>
    <name evidence="8" type="ORF">SE37_16130</name>
</gene>
<dbReference type="SFLD" id="SFLDG01091">
    <property type="entry name" value="uncharacterized_CHP01210-like"/>
    <property type="match status" value="1"/>
</dbReference>
<organism evidence="8 9">
    <name type="scientific">Geobacter soli</name>
    <dbReference type="NCBI Taxonomy" id="1510391"/>
    <lineage>
        <taxon>Bacteria</taxon>
        <taxon>Pseudomonadati</taxon>
        <taxon>Thermodesulfobacteriota</taxon>
        <taxon>Desulfuromonadia</taxon>
        <taxon>Geobacterales</taxon>
        <taxon>Geobacteraceae</taxon>
        <taxon>Geobacter</taxon>
    </lineage>
</organism>
<dbReference type="InterPro" id="IPR005911">
    <property type="entry name" value="YhcC-like"/>
</dbReference>
<dbReference type="InterPro" id="IPR032432">
    <property type="entry name" value="Radical_SAM_C"/>
</dbReference>
<evidence type="ECO:0000256" key="1">
    <source>
        <dbReference type="ARBA" id="ARBA00001966"/>
    </source>
</evidence>
<dbReference type="EMBL" id="JXBL01000001">
    <property type="protein sequence ID" value="KIE44041.1"/>
    <property type="molecule type" value="Genomic_DNA"/>
</dbReference>
<dbReference type="SMART" id="SM00729">
    <property type="entry name" value="Elp3"/>
    <property type="match status" value="1"/>
</dbReference>
<evidence type="ECO:0000256" key="6">
    <source>
        <dbReference type="ARBA" id="ARBA00023014"/>
    </source>
</evidence>
<comment type="cofactor">
    <cofactor evidence="1">
        <name>[4Fe-4S] cluster</name>
        <dbReference type="ChEBI" id="CHEBI:49883"/>
    </cofactor>
</comment>
<keyword evidence="3" id="KW-0949">S-adenosyl-L-methionine</keyword>
<dbReference type="RefSeq" id="WP_039647941.1">
    <property type="nucleotide sequence ID" value="NZ_JXBL01000001.1"/>
</dbReference>
<dbReference type="PANTHER" id="PTHR11135:SF1">
    <property type="entry name" value="PROTEIN YHCC"/>
    <property type="match status" value="1"/>
</dbReference>
<dbReference type="SFLD" id="SFLDS00029">
    <property type="entry name" value="Radical_SAM"/>
    <property type="match status" value="1"/>
</dbReference>
<dbReference type="NCBIfam" id="TIGR01212">
    <property type="entry name" value="TIGR01212 family radical SAM protein"/>
    <property type="match status" value="1"/>
</dbReference>
<dbReference type="CDD" id="cd01335">
    <property type="entry name" value="Radical_SAM"/>
    <property type="match status" value="1"/>
</dbReference>
<comment type="caution">
    <text evidence="8">The sequence shown here is derived from an EMBL/GenBank/DDBJ whole genome shotgun (WGS) entry which is preliminary data.</text>
</comment>
<dbReference type="GO" id="GO:0046872">
    <property type="term" value="F:metal ion binding"/>
    <property type="evidence" value="ECO:0007669"/>
    <property type="project" value="UniProtKB-KW"/>
</dbReference>
<dbReference type="InterPro" id="IPR039661">
    <property type="entry name" value="ELP3"/>
</dbReference>
<proteinExistence type="predicted"/>
<dbReference type="Gene3D" id="3.80.30.20">
    <property type="entry name" value="tm_1862 like domain"/>
    <property type="match status" value="1"/>
</dbReference>
<dbReference type="GO" id="GO:0051539">
    <property type="term" value="F:4 iron, 4 sulfur cluster binding"/>
    <property type="evidence" value="ECO:0007669"/>
    <property type="project" value="UniProtKB-KW"/>
</dbReference>
<dbReference type="InterPro" id="IPR058240">
    <property type="entry name" value="rSAM_sf"/>
</dbReference>